<name>A0A1V0N6D3_9ARCH</name>
<proteinExistence type="predicted"/>
<evidence type="ECO:0000313" key="4">
    <source>
        <dbReference type="Proteomes" id="UP000546917"/>
    </source>
</evidence>
<evidence type="ECO:0000313" key="2">
    <source>
        <dbReference type="EMBL" id="NOL60294.1"/>
    </source>
</evidence>
<dbReference type="KEGG" id="fai:FAD_1857"/>
<organism evidence="1 3">
    <name type="scientific">Ferroplasma acidiphilum</name>
    <dbReference type="NCBI Taxonomy" id="74969"/>
    <lineage>
        <taxon>Archaea</taxon>
        <taxon>Methanobacteriati</taxon>
        <taxon>Thermoplasmatota</taxon>
        <taxon>Thermoplasmata</taxon>
        <taxon>Thermoplasmatales</taxon>
        <taxon>Ferroplasmaceae</taxon>
        <taxon>Ferroplasma</taxon>
    </lineage>
</organism>
<sequence>MEQELKMLTPSTRLVFMMLRQMKVARLCQIIESTGLSRRSVLYSVKKLNSLGLIEISICLSDTRQRFYCIKINE</sequence>
<dbReference type="EMBL" id="JABGBP010000186">
    <property type="protein sequence ID" value="NOL60294.1"/>
    <property type="molecule type" value="Genomic_DNA"/>
</dbReference>
<accession>A0A1V0N6D3</accession>
<dbReference type="SUPFAM" id="SSF46785">
    <property type="entry name" value="Winged helix' DNA-binding domain"/>
    <property type="match status" value="1"/>
</dbReference>
<dbReference type="Gene3D" id="1.10.10.10">
    <property type="entry name" value="Winged helix-like DNA-binding domain superfamily/Winged helix DNA-binding domain"/>
    <property type="match status" value="1"/>
</dbReference>
<protein>
    <submittedName>
        <fullName evidence="1">ArsR family transcriptional regulator</fullName>
    </submittedName>
    <submittedName>
        <fullName evidence="2">MarR family transcriptional regulator</fullName>
    </submittedName>
</protein>
<evidence type="ECO:0000313" key="3">
    <source>
        <dbReference type="Proteomes" id="UP000192050"/>
    </source>
</evidence>
<reference evidence="1 3" key="1">
    <citation type="submission" date="2011-10" db="EMBL/GenBank/DDBJ databases">
        <title>Metabolic and evolutionary patterns in the extreme acidophile Ferroplasma acidiphilum.</title>
        <authorList>
            <person name="Golyshina O.V."/>
            <person name="Kozyavkin S.A."/>
            <person name="Tatusov R.L."/>
            <person name="Slesarev A.I."/>
            <person name="Golyshin P.N."/>
        </authorList>
    </citation>
    <scope>NUCLEOTIDE SEQUENCE [LARGE SCALE GENOMIC DNA]</scope>
    <source>
        <strain evidence="1">Berkeley</strain>
        <strain evidence="3">Y</strain>
    </source>
</reference>
<gene>
    <name evidence="1" type="ORF">FAD_1857</name>
    <name evidence="2" type="ORF">HLB00_05535</name>
</gene>
<dbReference type="STRING" id="74969.FAD_1857"/>
<reference evidence="2 4" key="2">
    <citation type="submission" date="2020-05" db="EMBL/GenBank/DDBJ databases">
        <authorList>
            <person name="Zhang R."/>
        </authorList>
    </citation>
    <scope>NUCLEOTIDE SEQUENCE [LARGE SCALE GENOMIC DNA]</scope>
    <source>
        <strain evidence="2 4">DSM 28986</strain>
    </source>
</reference>
<dbReference type="EMBL" id="CP015363">
    <property type="protein sequence ID" value="ARD85693.1"/>
    <property type="molecule type" value="Genomic_DNA"/>
</dbReference>
<keyword evidence="3" id="KW-1185">Reference proteome</keyword>
<evidence type="ECO:0000313" key="1">
    <source>
        <dbReference type="EMBL" id="ARD85693.1"/>
    </source>
</evidence>
<dbReference type="RefSeq" id="WP_009887006.1">
    <property type="nucleotide sequence ID" value="NZ_CP015363.1"/>
</dbReference>
<dbReference type="Proteomes" id="UP000192050">
    <property type="component" value="Chromosome"/>
</dbReference>
<dbReference type="AlphaFoldDB" id="A0A1V0N6D3"/>
<dbReference type="GeneID" id="24787188"/>
<dbReference type="OrthoDB" id="350804at2157"/>
<dbReference type="InterPro" id="IPR036388">
    <property type="entry name" value="WH-like_DNA-bd_sf"/>
</dbReference>
<dbReference type="InterPro" id="IPR036390">
    <property type="entry name" value="WH_DNA-bd_sf"/>
</dbReference>
<dbReference type="Proteomes" id="UP000546917">
    <property type="component" value="Unassembled WGS sequence"/>
</dbReference>